<evidence type="ECO:0000313" key="7">
    <source>
        <dbReference type="Proteomes" id="UP000024547"/>
    </source>
</evidence>
<dbReference type="Gene3D" id="2.60.120.430">
    <property type="entry name" value="Galactose-binding lectin"/>
    <property type="match status" value="1"/>
</dbReference>
<dbReference type="GeneID" id="92501231"/>
<feature type="chain" id="PRO_5001571553" description="1,4-beta-D-glucan glucohydrolase" evidence="2">
    <location>
        <begin position="24"/>
        <end position="859"/>
    </location>
</feature>
<dbReference type="PATRIC" id="fig|1280948.3.peg.2211"/>
<feature type="signal peptide" evidence="2">
    <location>
        <begin position="1"/>
        <end position="23"/>
    </location>
</feature>
<dbReference type="PROSITE" id="PS51257">
    <property type="entry name" value="PROKAR_LIPOPROTEIN"/>
    <property type="match status" value="1"/>
</dbReference>
<keyword evidence="2" id="KW-0732">Signal</keyword>
<dbReference type="InterPro" id="IPR001764">
    <property type="entry name" value="Glyco_hydro_3_N"/>
</dbReference>
<sequence>MAKAVRKSSIISLLGGVACVALVAACANTPIEAETTETLTVAEPVQTALMTERDLVVTPELWPEITVPALDPAIEAQIDDIMSKMTLEQKVGQVIQADSDSVTPEDVKTYRLGSVLSGGSSAPGDEAFAPMDAWIAAADAYWEASVDPEGVEIAIPIIWGIDAVHGHANLAGATIFPHNIGLGAANNPDLIEDIARITAEELIVSGHDWTFAPTIATPRDDRWGRTYEGYSESPEIVREYAERIVYGLQGRPGDEDFLGNGRVISSAKHYVGDGGTMDGIDQGETQATEQQIIDIHAQGYFTALEAGVQTVMSSFSSWQGVKMHGSHAMLTEVLKDRMGFTGFVVGDWNGHGQVPGCTNTDCPQSLNAGLDMYMAPDSWRGLYDSTLQHVKDGNIPMERLDDAVRRILRVKLAYGIFDKPAPSARPGANDESLLATDEAREVARRAVRESLVLLKNNDNLLPLSTDQTVLVIGDGADSITKAAGGWTLSWQGGGYENSYFPNGESILEGIEKALLPGGGTLVFDPSGETDVDADVVIAVYGENPYAEGIGDIRTMDFVPNGFDTETLETFKDKGVPVVSVFLSGRPLWVNPEINDSDAFVAAWLPGSEGGGIADVLFQTEPEHDFTGRLSFSWPASAQPGLLNSEDAPYEPLFAYGYGLSYGDTATNLGELSEDPGLSEDLQGNADPRTLFKRGRPGDRWSALLAFEGSYTTLPAGATELAGLSVSRTDYEIQEDALVMSWSEPSGALYIGSFANAVDLSDAGEAGLDIVFAAKVPDGGEHKLAISGSCDQSGQCETVEVFTVTGDEWAEYRAPTACMGLTNLEHVDIPAVIGTVEAGTVAIADVRLEPSTGDVECAEQ</sequence>
<feature type="domain" description="ExoP galactose-binding-like" evidence="5">
    <location>
        <begin position="700"/>
        <end position="847"/>
    </location>
</feature>
<feature type="domain" description="Glycoside hydrolase family 3 C-terminal" evidence="4">
    <location>
        <begin position="451"/>
        <end position="661"/>
    </location>
</feature>
<dbReference type="STRING" id="1280948.HY36_05780"/>
<dbReference type="PANTHER" id="PTHR30620">
    <property type="entry name" value="PERIPLASMIC BETA-GLUCOSIDASE-RELATED"/>
    <property type="match status" value="1"/>
</dbReference>
<dbReference type="Gene3D" id="3.40.50.1700">
    <property type="entry name" value="Glycoside hydrolase family 3 C-terminal domain"/>
    <property type="match status" value="1"/>
</dbReference>
<dbReference type="Pfam" id="PF01915">
    <property type="entry name" value="Glyco_hydro_3_C"/>
    <property type="match status" value="1"/>
</dbReference>
<evidence type="ECO:0000259" key="5">
    <source>
        <dbReference type="Pfam" id="PF18559"/>
    </source>
</evidence>
<keyword evidence="1" id="KW-0378">Hydrolase</keyword>
<accession>A0A059E0K0</accession>
<keyword evidence="7" id="KW-1185">Reference proteome</keyword>
<dbReference type="PRINTS" id="PR00133">
    <property type="entry name" value="GLHYDRLASE3"/>
</dbReference>
<dbReference type="InterPro" id="IPR017853">
    <property type="entry name" value="GH"/>
</dbReference>
<dbReference type="InterPro" id="IPR036962">
    <property type="entry name" value="Glyco_hydro_3_N_sf"/>
</dbReference>
<organism evidence="6 7">
    <name type="scientific">Hyphomonas atlantica</name>
    <dbReference type="NCBI Taxonomy" id="1280948"/>
    <lineage>
        <taxon>Bacteria</taxon>
        <taxon>Pseudomonadati</taxon>
        <taxon>Pseudomonadota</taxon>
        <taxon>Alphaproteobacteria</taxon>
        <taxon>Hyphomonadales</taxon>
        <taxon>Hyphomonadaceae</taxon>
        <taxon>Hyphomonas</taxon>
    </lineage>
</organism>
<evidence type="ECO:0000259" key="3">
    <source>
        <dbReference type="Pfam" id="PF00933"/>
    </source>
</evidence>
<reference evidence="6 7" key="1">
    <citation type="journal article" date="2014" name="Antonie Van Leeuwenhoek">
        <title>Hyphomonas beringensis sp. nov. and Hyphomonas chukchiensis sp. nov., isolated from surface seawater of the Bering Sea and Chukchi Sea.</title>
        <authorList>
            <person name="Li C."/>
            <person name="Lai Q."/>
            <person name="Li G."/>
            <person name="Dong C."/>
            <person name="Wang J."/>
            <person name="Liao Y."/>
            <person name="Shao Z."/>
        </authorList>
    </citation>
    <scope>NUCLEOTIDE SEQUENCE [LARGE SCALE GENOMIC DNA]</scope>
    <source>
        <strain evidence="6 7">22II1-22F38</strain>
    </source>
</reference>
<comment type="caution">
    <text evidence="6">The sequence shown here is derived from an EMBL/GenBank/DDBJ whole genome shotgun (WGS) entry which is preliminary data.</text>
</comment>
<gene>
    <name evidence="6" type="ORF">HY36_05780</name>
</gene>
<dbReference type="InterPro" id="IPR041443">
    <property type="entry name" value="Exop_C"/>
</dbReference>
<evidence type="ECO:0000256" key="2">
    <source>
        <dbReference type="SAM" id="SignalP"/>
    </source>
</evidence>
<dbReference type="Gene3D" id="3.20.20.300">
    <property type="entry name" value="Glycoside hydrolase, family 3, N-terminal domain"/>
    <property type="match status" value="1"/>
</dbReference>
<dbReference type="InterPro" id="IPR002772">
    <property type="entry name" value="Glyco_hydro_3_C"/>
</dbReference>
<proteinExistence type="predicted"/>
<dbReference type="SUPFAM" id="SSF51445">
    <property type="entry name" value="(Trans)glycosidases"/>
    <property type="match status" value="1"/>
</dbReference>
<protein>
    <recommendedName>
        <fullName evidence="8">1,4-beta-D-glucan glucohydrolase</fullName>
    </recommendedName>
</protein>
<name>A0A059E0K0_9PROT</name>
<dbReference type="SUPFAM" id="SSF52279">
    <property type="entry name" value="Beta-D-glucan exohydrolase, C-terminal domain"/>
    <property type="match status" value="1"/>
</dbReference>
<dbReference type="GO" id="GO:0009251">
    <property type="term" value="P:glucan catabolic process"/>
    <property type="evidence" value="ECO:0007669"/>
    <property type="project" value="TreeGrafter"/>
</dbReference>
<dbReference type="InterPro" id="IPR051915">
    <property type="entry name" value="Cellulose_Degrad_GH3"/>
</dbReference>
<dbReference type="eggNOG" id="COG1472">
    <property type="taxonomic scope" value="Bacteria"/>
</dbReference>
<dbReference type="RefSeq" id="WP_035552391.1">
    <property type="nucleotide sequence ID" value="NZ_AWFH01000023.1"/>
</dbReference>
<dbReference type="PANTHER" id="PTHR30620:SF77">
    <property type="entry name" value="LYSOSOMAL BETA GLUCOSIDASE-LIKE"/>
    <property type="match status" value="1"/>
</dbReference>
<dbReference type="Pfam" id="PF00933">
    <property type="entry name" value="Glyco_hydro_3"/>
    <property type="match status" value="1"/>
</dbReference>
<dbReference type="Pfam" id="PF18559">
    <property type="entry name" value="Exop_C"/>
    <property type="match status" value="1"/>
</dbReference>
<evidence type="ECO:0000313" key="6">
    <source>
        <dbReference type="EMBL" id="KCZ60489.1"/>
    </source>
</evidence>
<feature type="domain" description="Glycoside hydrolase family 3 N-terminal" evidence="3">
    <location>
        <begin position="86"/>
        <end position="410"/>
    </location>
</feature>
<dbReference type="EMBL" id="AWFH01000023">
    <property type="protein sequence ID" value="KCZ60489.1"/>
    <property type="molecule type" value="Genomic_DNA"/>
</dbReference>
<evidence type="ECO:0000256" key="1">
    <source>
        <dbReference type="ARBA" id="ARBA00022801"/>
    </source>
</evidence>
<evidence type="ECO:0000259" key="4">
    <source>
        <dbReference type="Pfam" id="PF01915"/>
    </source>
</evidence>
<dbReference type="GO" id="GO:0008422">
    <property type="term" value="F:beta-glucosidase activity"/>
    <property type="evidence" value="ECO:0007669"/>
    <property type="project" value="TreeGrafter"/>
</dbReference>
<dbReference type="Proteomes" id="UP000024547">
    <property type="component" value="Unassembled WGS sequence"/>
</dbReference>
<dbReference type="InterPro" id="IPR036881">
    <property type="entry name" value="Glyco_hydro_3_C_sf"/>
</dbReference>
<dbReference type="OrthoDB" id="9781691at2"/>
<dbReference type="AlphaFoldDB" id="A0A059E0K0"/>
<evidence type="ECO:0008006" key="8">
    <source>
        <dbReference type="Google" id="ProtNLM"/>
    </source>
</evidence>